<dbReference type="SUPFAM" id="SSF46934">
    <property type="entry name" value="UBA-like"/>
    <property type="match status" value="1"/>
</dbReference>
<accession>A0ABQ8SXP6</accession>
<comment type="caution">
    <text evidence="1">The sequence shown here is derived from an EMBL/GenBank/DDBJ whole genome shotgun (WGS) entry which is preliminary data.</text>
</comment>
<dbReference type="InterPro" id="IPR052586">
    <property type="entry name" value="ASCC2"/>
</dbReference>
<evidence type="ECO:0000313" key="2">
    <source>
        <dbReference type="Proteomes" id="UP001148838"/>
    </source>
</evidence>
<name>A0ABQ8SXP6_PERAM</name>
<evidence type="ECO:0008006" key="3">
    <source>
        <dbReference type="Google" id="ProtNLM"/>
    </source>
</evidence>
<proteinExistence type="predicted"/>
<dbReference type="Gene3D" id="1.10.8.10">
    <property type="entry name" value="DNA helicase RuvA subunit, C-terminal domain"/>
    <property type="match status" value="1"/>
</dbReference>
<dbReference type="InterPro" id="IPR041800">
    <property type="entry name" value="ASCC2_CUE"/>
</dbReference>
<keyword evidence="2" id="KW-1185">Reference proteome</keyword>
<gene>
    <name evidence="1" type="ORF">ANN_14402</name>
</gene>
<sequence length="558" mass="64570">NCKPLEELKVVITKDGVTKEVPALSPGWREERQHVYYKPPPTVEPDGSFPIGAKEAWLERMEFLNSDLSWLLELQQYRFWSQLLYHEETLNMILSFLQEAPPYYAIEEFPQDEEMWNSFQRTHYLMFLLINRLATYKESETEFISPGYLGKLIYDYYVFTIPMILDICMFYGRENRCHVLKIINTVFNIQPQYQEDLKKSVPFICKVLRFVEHKFGGRKLPEGELVKLSERPDRREEMTLLEFKDLVLHMLDTAANLSLFLDIYTPACKVFHQQLFEMKIVHFYENTVPQMYRKLELLANKDDTQPVYVDLKHKLDIMRVELLKVFRLCLATCINPILENIDTVTEAEVKKYVDDYVGVLTECLSEKVFIRDYHSAYPVDHDLDALSQVCPEMYPLLTLYLLMAFKEPENGNLPVGGSGESAHKVPPKKRVTGIELESLITEVKDILPHLGDGFVELEANDRVFVYLVNKAVHIFQKCLEQFNFASDSVINAILEDTLPLDLRSSDQTLPRIPPDTKGLPLGKYAEQLYSFTPASSSLLQNTFDLCTDTLSLSTAVTG</sequence>
<evidence type="ECO:0000313" key="1">
    <source>
        <dbReference type="EMBL" id="KAJ4438457.1"/>
    </source>
</evidence>
<dbReference type="PANTHER" id="PTHR21494:SF0">
    <property type="entry name" value="ACTIVATING SIGNAL COINTEGRATOR 1 COMPLEX SUBUNIT 2"/>
    <property type="match status" value="1"/>
</dbReference>
<protein>
    <recommendedName>
        <fullName evidence="3">Activating signal cointegrator 1 complex subunit 2</fullName>
    </recommendedName>
</protein>
<dbReference type="Proteomes" id="UP001148838">
    <property type="component" value="Unassembled WGS sequence"/>
</dbReference>
<dbReference type="CDD" id="cd14364">
    <property type="entry name" value="CUE_ASCC2"/>
    <property type="match status" value="1"/>
</dbReference>
<feature type="non-terminal residue" evidence="1">
    <location>
        <position position="1"/>
    </location>
</feature>
<organism evidence="1 2">
    <name type="scientific">Periplaneta americana</name>
    <name type="common">American cockroach</name>
    <name type="synonym">Blatta americana</name>
    <dbReference type="NCBI Taxonomy" id="6978"/>
    <lineage>
        <taxon>Eukaryota</taxon>
        <taxon>Metazoa</taxon>
        <taxon>Ecdysozoa</taxon>
        <taxon>Arthropoda</taxon>
        <taxon>Hexapoda</taxon>
        <taxon>Insecta</taxon>
        <taxon>Pterygota</taxon>
        <taxon>Neoptera</taxon>
        <taxon>Polyneoptera</taxon>
        <taxon>Dictyoptera</taxon>
        <taxon>Blattodea</taxon>
        <taxon>Blattoidea</taxon>
        <taxon>Blattidae</taxon>
        <taxon>Blattinae</taxon>
        <taxon>Periplaneta</taxon>
    </lineage>
</organism>
<feature type="non-terminal residue" evidence="1">
    <location>
        <position position="558"/>
    </location>
</feature>
<dbReference type="PANTHER" id="PTHR21494">
    <property type="entry name" value="ACTIVATING SIGNAL COINTEGRATOR 1 COMPLEX SUBUNIT 2 ASC-1 COMPLEX SUBUNIT P100"/>
    <property type="match status" value="1"/>
</dbReference>
<dbReference type="EMBL" id="JAJSOF020000019">
    <property type="protein sequence ID" value="KAJ4438457.1"/>
    <property type="molecule type" value="Genomic_DNA"/>
</dbReference>
<reference evidence="1 2" key="1">
    <citation type="journal article" date="2022" name="Allergy">
        <title>Genome assembly and annotation of Periplaneta americana reveal a comprehensive cockroach allergen profile.</title>
        <authorList>
            <person name="Wang L."/>
            <person name="Xiong Q."/>
            <person name="Saelim N."/>
            <person name="Wang L."/>
            <person name="Nong W."/>
            <person name="Wan A.T."/>
            <person name="Shi M."/>
            <person name="Liu X."/>
            <person name="Cao Q."/>
            <person name="Hui J.H.L."/>
            <person name="Sookrung N."/>
            <person name="Leung T.F."/>
            <person name="Tungtrongchitr A."/>
            <person name="Tsui S.K.W."/>
        </authorList>
    </citation>
    <scope>NUCLEOTIDE SEQUENCE [LARGE SCALE GENOMIC DNA]</scope>
    <source>
        <strain evidence="1">PWHHKU_190912</strain>
    </source>
</reference>
<dbReference type="InterPro" id="IPR009060">
    <property type="entry name" value="UBA-like_sf"/>
</dbReference>